<dbReference type="HOGENOM" id="CLU_3239102_0_0_11"/>
<evidence type="ECO:0000313" key="1">
    <source>
        <dbReference type="EMBL" id="ERT66955.1"/>
    </source>
</evidence>
<reference evidence="1 2" key="1">
    <citation type="submission" date="2013-08" db="EMBL/GenBank/DDBJ databases">
        <authorList>
            <person name="Weinstock G."/>
            <person name="Sodergren E."/>
            <person name="Wylie T."/>
            <person name="Fulton L."/>
            <person name="Fulton R."/>
            <person name="Fronick C."/>
            <person name="O'Laughlin M."/>
            <person name="Godfrey J."/>
            <person name="Miner T."/>
            <person name="Herter B."/>
            <person name="Appelbaum E."/>
            <person name="Cordes M."/>
            <person name="Lek S."/>
            <person name="Wollam A."/>
            <person name="Pepin K.H."/>
            <person name="Palsikar V.B."/>
            <person name="Mitreva M."/>
            <person name="Wilson R.K."/>
        </authorList>
    </citation>
    <scope>NUCLEOTIDE SEQUENCE [LARGE SCALE GENOMIC DNA]</scope>
    <source>
        <strain evidence="1 2">F0184</strain>
    </source>
</reference>
<comment type="caution">
    <text evidence="1">The sequence shown here is derived from an EMBL/GenBank/DDBJ whole genome shotgun (WGS) entry which is preliminary data.</text>
</comment>
<organism evidence="1 2">
    <name type="scientific">Rothia aeria F0184</name>
    <dbReference type="NCBI Taxonomy" id="888019"/>
    <lineage>
        <taxon>Bacteria</taxon>
        <taxon>Bacillati</taxon>
        <taxon>Actinomycetota</taxon>
        <taxon>Actinomycetes</taxon>
        <taxon>Micrococcales</taxon>
        <taxon>Micrococcaceae</taxon>
        <taxon>Rothia</taxon>
    </lineage>
</organism>
<proteinExistence type="predicted"/>
<evidence type="ECO:0000313" key="2">
    <source>
        <dbReference type="Proteomes" id="UP000017174"/>
    </source>
</evidence>
<sequence length="43" mass="4703">MILASLSQNIKIRSKPPNPIFIQKYGGIYTYSAISLIAALGCF</sequence>
<name>U7V5X9_9MICC</name>
<accession>U7V5X9</accession>
<dbReference type="EMBL" id="AXZG01000017">
    <property type="protein sequence ID" value="ERT66955.1"/>
    <property type="molecule type" value="Genomic_DNA"/>
</dbReference>
<gene>
    <name evidence="1" type="ORF">HMPREF0742_00682</name>
</gene>
<dbReference type="AlphaFoldDB" id="U7V5X9"/>
<dbReference type="Proteomes" id="UP000017174">
    <property type="component" value="Unassembled WGS sequence"/>
</dbReference>
<protein>
    <submittedName>
        <fullName evidence="1">Uncharacterized protein</fullName>
    </submittedName>
</protein>